<dbReference type="AlphaFoldDB" id="A0A0B0MF94"/>
<accession>A0A0B0MF94</accession>
<organism evidence="1 2">
    <name type="scientific">Gossypium arboreum</name>
    <name type="common">Tree cotton</name>
    <name type="synonym">Gossypium nanking</name>
    <dbReference type="NCBI Taxonomy" id="29729"/>
    <lineage>
        <taxon>Eukaryota</taxon>
        <taxon>Viridiplantae</taxon>
        <taxon>Streptophyta</taxon>
        <taxon>Embryophyta</taxon>
        <taxon>Tracheophyta</taxon>
        <taxon>Spermatophyta</taxon>
        <taxon>Magnoliopsida</taxon>
        <taxon>eudicotyledons</taxon>
        <taxon>Gunneridae</taxon>
        <taxon>Pentapetalae</taxon>
        <taxon>rosids</taxon>
        <taxon>malvids</taxon>
        <taxon>Malvales</taxon>
        <taxon>Malvaceae</taxon>
        <taxon>Malvoideae</taxon>
        <taxon>Gossypium</taxon>
    </lineage>
</organism>
<comment type="caution">
    <text evidence="1">The sequence shown here is derived from an EMBL/GenBank/DDBJ whole genome shotgun (WGS) entry which is preliminary data.</text>
</comment>
<reference evidence="2" key="1">
    <citation type="submission" date="2014-09" db="EMBL/GenBank/DDBJ databases">
        <authorList>
            <person name="Mudge J."/>
            <person name="Ramaraj T."/>
            <person name="Lindquist I.E."/>
            <person name="Bharti A.K."/>
            <person name="Sundararajan A."/>
            <person name="Cameron C.T."/>
            <person name="Woodward J.E."/>
            <person name="May G.D."/>
            <person name="Brubaker C."/>
            <person name="Broadhvest J."/>
            <person name="Wilkins T.A."/>
        </authorList>
    </citation>
    <scope>NUCLEOTIDE SEQUENCE</scope>
    <source>
        <strain evidence="2">cv. AKA8401</strain>
    </source>
</reference>
<gene>
    <name evidence="1" type="ORF">F383_16917</name>
</gene>
<name>A0A0B0MF94_GOSAR</name>
<evidence type="ECO:0000313" key="1">
    <source>
        <dbReference type="EMBL" id="KHF99066.1"/>
    </source>
</evidence>
<proteinExistence type="predicted"/>
<protein>
    <submittedName>
        <fullName evidence="1">Uncharacterized protein</fullName>
    </submittedName>
</protein>
<evidence type="ECO:0000313" key="2">
    <source>
        <dbReference type="Proteomes" id="UP000032142"/>
    </source>
</evidence>
<keyword evidence="2" id="KW-1185">Reference proteome</keyword>
<sequence length="57" mass="6348">MSGLKFASISGNGPSHVKHPSVLQFFQGTLFFVFRKVKIRPFTLMLTSLMRKGGGMM</sequence>
<dbReference type="Proteomes" id="UP000032142">
    <property type="component" value="Unassembled WGS sequence"/>
</dbReference>
<dbReference type="EMBL" id="JRRC01063082">
    <property type="protein sequence ID" value="KHF99066.1"/>
    <property type="molecule type" value="Genomic_DNA"/>
</dbReference>